<reference evidence="1" key="1">
    <citation type="submission" date="2020-05" db="EMBL/GenBank/DDBJ databases">
        <title>Large-scale comparative analyses of tick genomes elucidate their genetic diversity and vector capacities.</title>
        <authorList>
            <person name="Jia N."/>
            <person name="Wang J."/>
            <person name="Shi W."/>
            <person name="Du L."/>
            <person name="Sun Y."/>
            <person name="Zhan W."/>
            <person name="Jiang J."/>
            <person name="Wang Q."/>
            <person name="Zhang B."/>
            <person name="Ji P."/>
            <person name="Sakyi L.B."/>
            <person name="Cui X."/>
            <person name="Yuan T."/>
            <person name="Jiang B."/>
            <person name="Yang W."/>
            <person name="Lam T.T.-Y."/>
            <person name="Chang Q."/>
            <person name="Ding S."/>
            <person name="Wang X."/>
            <person name="Zhu J."/>
            <person name="Ruan X."/>
            <person name="Zhao L."/>
            <person name="Wei J."/>
            <person name="Que T."/>
            <person name="Du C."/>
            <person name="Cheng J."/>
            <person name="Dai P."/>
            <person name="Han X."/>
            <person name="Huang E."/>
            <person name="Gao Y."/>
            <person name="Liu J."/>
            <person name="Shao H."/>
            <person name="Ye R."/>
            <person name="Li L."/>
            <person name="Wei W."/>
            <person name="Wang X."/>
            <person name="Wang C."/>
            <person name="Yang T."/>
            <person name="Huo Q."/>
            <person name="Li W."/>
            <person name="Guo W."/>
            <person name="Chen H."/>
            <person name="Zhou L."/>
            <person name="Ni X."/>
            <person name="Tian J."/>
            <person name="Zhou Y."/>
            <person name="Sheng Y."/>
            <person name="Liu T."/>
            <person name="Pan Y."/>
            <person name="Xia L."/>
            <person name="Li J."/>
            <person name="Zhao F."/>
            <person name="Cao W."/>
        </authorList>
    </citation>
    <scope>NUCLEOTIDE SEQUENCE</scope>
    <source>
        <strain evidence="1">Hyas-2018</strain>
    </source>
</reference>
<proteinExistence type="predicted"/>
<gene>
    <name evidence="1" type="ORF">HPB50_013258</name>
</gene>
<sequence>MPQLPEEHQKIIMRPCNGLDLRKASHYDVSTAIFSAAGISRMEGETDLVCQNIGQNIVVVCTEKESNAKKLLRITSISGTGLSRGCYNVEPGISDGDLNALILHRKNPSAREAKGIKETGSVIVLLDGDEASDYVQTPTLKVCRGCGSTNPADGHECQARSTLCGKGHPTGNKACRQRYQTPFIVRQRTERAEERAFKSSPMDSAQLMPSGAAMMQQGWVQPSKAGGGPILPATATWTSRPPLPESTRARHEQQEKQQSAAPIPQVSRDSSQQQKRESEELKKVKEESAQLRELVSEMRKELAELRAAISEPGR</sequence>
<evidence type="ECO:0000313" key="2">
    <source>
        <dbReference type="Proteomes" id="UP000821845"/>
    </source>
</evidence>
<dbReference type="Proteomes" id="UP000821845">
    <property type="component" value="Chromosome 5"/>
</dbReference>
<protein>
    <submittedName>
        <fullName evidence="1">Uncharacterized protein</fullName>
    </submittedName>
</protein>
<comment type="caution">
    <text evidence="1">The sequence shown here is derived from an EMBL/GenBank/DDBJ whole genome shotgun (WGS) entry which is preliminary data.</text>
</comment>
<organism evidence="1 2">
    <name type="scientific">Hyalomma asiaticum</name>
    <name type="common">Tick</name>
    <dbReference type="NCBI Taxonomy" id="266040"/>
    <lineage>
        <taxon>Eukaryota</taxon>
        <taxon>Metazoa</taxon>
        <taxon>Ecdysozoa</taxon>
        <taxon>Arthropoda</taxon>
        <taxon>Chelicerata</taxon>
        <taxon>Arachnida</taxon>
        <taxon>Acari</taxon>
        <taxon>Parasitiformes</taxon>
        <taxon>Ixodida</taxon>
        <taxon>Ixodoidea</taxon>
        <taxon>Ixodidae</taxon>
        <taxon>Hyalomminae</taxon>
        <taxon>Hyalomma</taxon>
    </lineage>
</organism>
<name>A0ACB7S641_HYAAI</name>
<evidence type="ECO:0000313" key="1">
    <source>
        <dbReference type="EMBL" id="KAH6930406.1"/>
    </source>
</evidence>
<dbReference type="EMBL" id="CM023485">
    <property type="protein sequence ID" value="KAH6930406.1"/>
    <property type="molecule type" value="Genomic_DNA"/>
</dbReference>
<keyword evidence="2" id="KW-1185">Reference proteome</keyword>
<accession>A0ACB7S641</accession>